<dbReference type="GO" id="GO:0071266">
    <property type="term" value="P:'de novo' L-methionine biosynthetic process"/>
    <property type="evidence" value="ECO:0007669"/>
    <property type="project" value="InterPro"/>
</dbReference>
<dbReference type="AlphaFoldDB" id="A0A3M7KRR7"/>
<dbReference type="EMBL" id="QOKY01000199">
    <property type="protein sequence ID" value="RMZ53211.1"/>
    <property type="molecule type" value="Genomic_DNA"/>
</dbReference>
<comment type="catalytic activity">
    <reaction evidence="6">
        <text>L,L-cystathionine + H2O = L-homocysteine + pyruvate + NH4(+)</text>
        <dbReference type="Rhea" id="RHEA:13965"/>
        <dbReference type="ChEBI" id="CHEBI:15361"/>
        <dbReference type="ChEBI" id="CHEBI:15377"/>
        <dbReference type="ChEBI" id="CHEBI:28938"/>
        <dbReference type="ChEBI" id="CHEBI:58161"/>
        <dbReference type="ChEBI" id="CHEBI:58199"/>
    </reaction>
    <physiologicalReaction direction="left-to-right" evidence="6">
        <dbReference type="Rhea" id="RHEA:13966"/>
    </physiologicalReaction>
</comment>
<comment type="caution">
    <text evidence="10">The sequence shown here is derived from an EMBL/GenBank/DDBJ whole genome shotgun (WGS) entry which is preliminary data.</text>
</comment>
<comment type="cofactor">
    <cofactor evidence="1 8">
        <name>pyridoxal 5'-phosphate</name>
        <dbReference type="ChEBI" id="CHEBI:597326"/>
    </cofactor>
</comment>
<comment type="subunit">
    <text evidence="7">Forms homodimers. May form homotetramers from two homodimers.</text>
</comment>
<accession>A0A3M7KRR7</accession>
<evidence type="ECO:0000256" key="4">
    <source>
        <dbReference type="ARBA" id="ARBA00023239"/>
    </source>
</evidence>
<dbReference type="Pfam" id="PF01053">
    <property type="entry name" value="Cys_Met_Meta_PP"/>
    <property type="match status" value="1"/>
</dbReference>
<comment type="similarity">
    <text evidence="2 8">Belongs to the trans-sulfuration enzymes family.</text>
</comment>
<dbReference type="InterPro" id="IPR015421">
    <property type="entry name" value="PyrdxlP-dep_Trfase_major"/>
</dbReference>
<organism evidence="10 11">
    <name type="scientific">Auxenochlorella protothecoides</name>
    <name type="common">Green microalga</name>
    <name type="synonym">Chlorella protothecoides</name>
    <dbReference type="NCBI Taxonomy" id="3075"/>
    <lineage>
        <taxon>Eukaryota</taxon>
        <taxon>Viridiplantae</taxon>
        <taxon>Chlorophyta</taxon>
        <taxon>core chlorophytes</taxon>
        <taxon>Trebouxiophyceae</taxon>
        <taxon>Chlorellales</taxon>
        <taxon>Chlorellaceae</taxon>
        <taxon>Auxenochlorella</taxon>
    </lineage>
</organism>
<keyword evidence="3 8" id="KW-0663">Pyridoxal phosphate</keyword>
<dbReference type="GO" id="GO:0030170">
    <property type="term" value="F:pyridoxal phosphate binding"/>
    <property type="evidence" value="ECO:0007669"/>
    <property type="project" value="InterPro"/>
</dbReference>
<proteinExistence type="inferred from homology"/>
<dbReference type="PANTHER" id="PTHR11808">
    <property type="entry name" value="TRANS-SULFURATION ENZYME FAMILY MEMBER"/>
    <property type="match status" value="1"/>
</dbReference>
<evidence type="ECO:0000256" key="1">
    <source>
        <dbReference type="ARBA" id="ARBA00001933"/>
    </source>
</evidence>
<dbReference type="GO" id="GO:0019346">
    <property type="term" value="P:transsulfuration"/>
    <property type="evidence" value="ECO:0007669"/>
    <property type="project" value="InterPro"/>
</dbReference>
<evidence type="ECO:0000256" key="2">
    <source>
        <dbReference type="ARBA" id="ARBA00009077"/>
    </source>
</evidence>
<dbReference type="Proteomes" id="UP000279271">
    <property type="component" value="Unassembled WGS sequence"/>
</dbReference>
<dbReference type="InterPro" id="IPR015424">
    <property type="entry name" value="PyrdxlP-dep_Trfase"/>
</dbReference>
<evidence type="ECO:0000256" key="7">
    <source>
        <dbReference type="ARBA" id="ARBA00064715"/>
    </source>
</evidence>
<sequence length="496" mass="51882">MSPPSASGAVPNGAPASPESLPTSVAPRKYALATLLVHSGALEEDPLGASSPPIYQTATFRQPGATTGGAYDYTRSGNPTRNAVETQWAALEGAERAFLFTSGMAALATVTHLLSHGDHIVAGDDLYGGTSRLLARVCPAAGLEVTNVDTCDVEAVIAALRPGRTKLLMLESPTNPRLQICDIAALSRAAHDAGALVCVDNSILTPLYQRPLDLGADISMTSATKYPAGHSDLMAGALAVRDAGLAARLAFLQNAEGTGLAPHDAWLLGRGLKTMALRMERQASNAARLAAWLAARPEVRGLAYPGLRASAGHSVHVAQATGAGAILSFTTGSVELSRALCEATRLFKITVSFGGVASLILMPCFMSHASIPAEVRAARGLPDDLIRISAGIEDIDDLLADLEQAFDAATKAVSSECKMEESLAFTGILFQPVPWSPATKRGMPAELEAYHASPDHTIINIPPTMMFKAKIFKPSRLCAIFRKESAGVPEGQGTLT</sequence>
<dbReference type="FunFam" id="3.90.1150.10:FF:000033">
    <property type="entry name" value="Cystathionine gamma-synthase"/>
    <property type="match status" value="1"/>
</dbReference>
<dbReference type="FunFam" id="3.40.640.10:FF:000009">
    <property type="entry name" value="Cystathionine gamma-synthase homolog"/>
    <property type="match status" value="1"/>
</dbReference>
<evidence type="ECO:0000256" key="9">
    <source>
        <dbReference type="SAM" id="MobiDB-lite"/>
    </source>
</evidence>
<dbReference type="NCBIfam" id="TIGR01329">
    <property type="entry name" value="cysta_beta_ly_E"/>
    <property type="match status" value="1"/>
</dbReference>
<dbReference type="CDD" id="cd00614">
    <property type="entry name" value="CGS_like"/>
    <property type="match status" value="1"/>
</dbReference>
<dbReference type="GO" id="GO:0047804">
    <property type="term" value="F:cysteine-S-conjugate beta-lyase activity"/>
    <property type="evidence" value="ECO:0007669"/>
    <property type="project" value="InterPro"/>
</dbReference>
<evidence type="ECO:0000313" key="10">
    <source>
        <dbReference type="EMBL" id="RMZ53211.1"/>
    </source>
</evidence>
<gene>
    <name evidence="10" type="ORF">APUTEX25_005200</name>
</gene>
<evidence type="ECO:0000256" key="5">
    <source>
        <dbReference type="ARBA" id="ARBA00047213"/>
    </source>
</evidence>
<dbReference type="InterPro" id="IPR015422">
    <property type="entry name" value="PyrdxlP-dep_Trfase_small"/>
</dbReference>
<evidence type="ECO:0000256" key="6">
    <source>
        <dbReference type="ARBA" id="ARBA00052283"/>
    </source>
</evidence>
<dbReference type="PANTHER" id="PTHR11808:SF50">
    <property type="entry name" value="CYSTATHIONINE BETA-LYASE"/>
    <property type="match status" value="1"/>
</dbReference>
<protein>
    <recommendedName>
        <fullName evidence="5">Cysteine-S-conjugate beta-lyase</fullName>
    </recommendedName>
</protein>
<reference evidence="11" key="1">
    <citation type="journal article" date="2018" name="Algal Res.">
        <title>Characterization of plant carbon substrate utilization by Auxenochlorella protothecoides.</title>
        <authorList>
            <person name="Vogler B.W."/>
            <person name="Starkenburg S.R."/>
            <person name="Sudasinghe N."/>
            <person name="Schambach J.Y."/>
            <person name="Rollin J.A."/>
            <person name="Pattathil S."/>
            <person name="Barry A.N."/>
        </authorList>
    </citation>
    <scope>NUCLEOTIDE SEQUENCE [LARGE SCALE GENOMIC DNA]</scope>
    <source>
        <strain evidence="11">UTEX 25</strain>
    </source>
</reference>
<dbReference type="InterPro" id="IPR006238">
    <property type="entry name" value="Cys_b_lyase_euk"/>
</dbReference>
<dbReference type="GO" id="GO:0005737">
    <property type="term" value="C:cytoplasm"/>
    <property type="evidence" value="ECO:0007669"/>
    <property type="project" value="TreeGrafter"/>
</dbReference>
<dbReference type="Gene3D" id="3.40.640.10">
    <property type="entry name" value="Type I PLP-dependent aspartate aminotransferase-like (Major domain)"/>
    <property type="match status" value="1"/>
</dbReference>
<name>A0A3M7KRR7_AUXPR</name>
<feature type="region of interest" description="Disordered" evidence="9">
    <location>
        <begin position="1"/>
        <end position="23"/>
    </location>
</feature>
<evidence type="ECO:0000256" key="3">
    <source>
        <dbReference type="ARBA" id="ARBA00022898"/>
    </source>
</evidence>
<evidence type="ECO:0000313" key="11">
    <source>
        <dbReference type="Proteomes" id="UP000279271"/>
    </source>
</evidence>
<dbReference type="SUPFAM" id="SSF53383">
    <property type="entry name" value="PLP-dependent transferases"/>
    <property type="match status" value="1"/>
</dbReference>
<dbReference type="Gene3D" id="3.90.1150.10">
    <property type="entry name" value="Aspartate Aminotransferase, domain 1"/>
    <property type="match status" value="1"/>
</dbReference>
<dbReference type="InterPro" id="IPR000277">
    <property type="entry name" value="Cys/Met-Metab_PyrdxlP-dep_enz"/>
</dbReference>
<evidence type="ECO:0000256" key="8">
    <source>
        <dbReference type="RuleBase" id="RU362118"/>
    </source>
</evidence>
<keyword evidence="4" id="KW-0456">Lyase</keyword>